<keyword evidence="1" id="KW-0812">Transmembrane</keyword>
<dbReference type="EMBL" id="JACHEK010000001">
    <property type="protein sequence ID" value="MBB6142652.1"/>
    <property type="molecule type" value="Genomic_DNA"/>
</dbReference>
<keyword evidence="1" id="KW-0472">Membrane</keyword>
<feature type="domain" description="TadE-like" evidence="2">
    <location>
        <begin position="14"/>
        <end position="55"/>
    </location>
</feature>
<protein>
    <submittedName>
        <fullName evidence="3">Flp pilus assembly protein TadG</fullName>
    </submittedName>
</protein>
<keyword evidence="1" id="KW-1133">Transmembrane helix</keyword>
<sequence>MPISYRRFRAESDGSSLVEAALILPILVLMMVATIDFGRAYSLAIEVSSAAHAGALYGAQNPSNTAGMVAAARLDVPGLALSSANATYGCECHDGSSAVSGCLTPPTCAENYVNYVKVTTSFSYTPLLIYPGIPNPIVLQGSAEMRSGGD</sequence>
<gene>
    <name evidence="3" type="ORF">HNQ77_000590</name>
</gene>
<dbReference type="Pfam" id="PF07811">
    <property type="entry name" value="TadE"/>
    <property type="match status" value="1"/>
</dbReference>
<dbReference type="InterPro" id="IPR012495">
    <property type="entry name" value="TadE-like_dom"/>
</dbReference>
<organism evidence="3 4">
    <name type="scientific">Silvibacterium bohemicum</name>
    <dbReference type="NCBI Taxonomy" id="1577686"/>
    <lineage>
        <taxon>Bacteria</taxon>
        <taxon>Pseudomonadati</taxon>
        <taxon>Acidobacteriota</taxon>
        <taxon>Terriglobia</taxon>
        <taxon>Terriglobales</taxon>
        <taxon>Acidobacteriaceae</taxon>
        <taxon>Silvibacterium</taxon>
    </lineage>
</organism>
<comment type="caution">
    <text evidence="3">The sequence shown here is derived from an EMBL/GenBank/DDBJ whole genome shotgun (WGS) entry which is preliminary data.</text>
</comment>
<evidence type="ECO:0000313" key="4">
    <source>
        <dbReference type="Proteomes" id="UP000538666"/>
    </source>
</evidence>
<dbReference type="RefSeq" id="WP_184084518.1">
    <property type="nucleotide sequence ID" value="NZ_JACHEK010000001.1"/>
</dbReference>
<feature type="transmembrane region" description="Helical" evidence="1">
    <location>
        <begin position="20"/>
        <end position="38"/>
    </location>
</feature>
<proteinExistence type="predicted"/>
<evidence type="ECO:0000256" key="1">
    <source>
        <dbReference type="SAM" id="Phobius"/>
    </source>
</evidence>
<reference evidence="3 4" key="1">
    <citation type="submission" date="2020-08" db="EMBL/GenBank/DDBJ databases">
        <title>Genomic Encyclopedia of Type Strains, Phase IV (KMG-IV): sequencing the most valuable type-strain genomes for metagenomic binning, comparative biology and taxonomic classification.</title>
        <authorList>
            <person name="Goeker M."/>
        </authorList>
    </citation>
    <scope>NUCLEOTIDE SEQUENCE [LARGE SCALE GENOMIC DNA]</scope>
    <source>
        <strain evidence="3 4">DSM 103733</strain>
    </source>
</reference>
<dbReference type="Proteomes" id="UP000538666">
    <property type="component" value="Unassembled WGS sequence"/>
</dbReference>
<evidence type="ECO:0000313" key="3">
    <source>
        <dbReference type="EMBL" id="MBB6142652.1"/>
    </source>
</evidence>
<keyword evidence="4" id="KW-1185">Reference proteome</keyword>
<evidence type="ECO:0000259" key="2">
    <source>
        <dbReference type="Pfam" id="PF07811"/>
    </source>
</evidence>
<accession>A0A841JMQ2</accession>
<dbReference type="AlphaFoldDB" id="A0A841JMQ2"/>
<name>A0A841JMQ2_9BACT</name>